<protein>
    <recommendedName>
        <fullName evidence="4">BTB domain-containing protein</fullName>
    </recommendedName>
</protein>
<reference evidence="2 3" key="1">
    <citation type="submission" date="2014-04" db="EMBL/GenBank/DDBJ databases">
        <title>Evolutionary Origins and Diversification of the Mycorrhizal Mutualists.</title>
        <authorList>
            <consortium name="DOE Joint Genome Institute"/>
            <consortium name="Mycorrhizal Genomics Consortium"/>
            <person name="Kohler A."/>
            <person name="Kuo A."/>
            <person name="Nagy L.G."/>
            <person name="Floudas D."/>
            <person name="Copeland A."/>
            <person name="Barry K.W."/>
            <person name="Cichocki N."/>
            <person name="Veneault-Fourrey C."/>
            <person name="LaButti K."/>
            <person name="Lindquist E.A."/>
            <person name="Lipzen A."/>
            <person name="Lundell T."/>
            <person name="Morin E."/>
            <person name="Murat C."/>
            <person name="Riley R."/>
            <person name="Ohm R."/>
            <person name="Sun H."/>
            <person name="Tunlid A."/>
            <person name="Henrissat B."/>
            <person name="Grigoriev I.V."/>
            <person name="Hibbett D.S."/>
            <person name="Martin F."/>
        </authorList>
    </citation>
    <scope>NUCLEOTIDE SEQUENCE [LARGE SCALE GENOMIC DNA]</scope>
    <source>
        <strain evidence="2 3">FD-317 M1</strain>
    </source>
</reference>
<evidence type="ECO:0000313" key="2">
    <source>
        <dbReference type="EMBL" id="KIK56015.1"/>
    </source>
</evidence>
<organism evidence="2 3">
    <name type="scientific">Collybiopsis luxurians FD-317 M1</name>
    <dbReference type="NCBI Taxonomy" id="944289"/>
    <lineage>
        <taxon>Eukaryota</taxon>
        <taxon>Fungi</taxon>
        <taxon>Dikarya</taxon>
        <taxon>Basidiomycota</taxon>
        <taxon>Agaricomycotina</taxon>
        <taxon>Agaricomycetes</taxon>
        <taxon>Agaricomycetidae</taxon>
        <taxon>Agaricales</taxon>
        <taxon>Marasmiineae</taxon>
        <taxon>Omphalotaceae</taxon>
        <taxon>Collybiopsis</taxon>
        <taxon>Collybiopsis luxurians</taxon>
    </lineage>
</organism>
<keyword evidence="3" id="KW-1185">Reference proteome</keyword>
<feature type="compositionally biased region" description="Acidic residues" evidence="1">
    <location>
        <begin position="271"/>
        <end position="280"/>
    </location>
</feature>
<sequence length="330" mass="37093">MDIILCQTFQSGGDLTLSSSDKVLFQVDQTNVVLACQSFPFYPLDASGIVQVPIQSNILAIVLHFLYPTRPPPNLTLVPFSTLRQVIATISIWNMPLAREYCIFHIRKFASTHPLELLELVNDSATLLASLAPFLANIPLGVIMSYDVSDLLCIRWARYREKLTCAIHVVKAHLKNSLYPLHEPRILLILGHNGAGLENVTVDDIFQSTLAKIDSMWNIDSHSHSVEVFAEEGTSDSESIQSSIMDVSEYNRLEDKDKNDENEEASHMDEDWSLEAEDENGGNLFGTTTFISSYSMISPRFSSYTISVTKLNSRFWASTKRKLTDKSHEE</sequence>
<dbReference type="OrthoDB" id="6359816at2759"/>
<dbReference type="EMBL" id="KN834801">
    <property type="protein sequence ID" value="KIK56015.1"/>
    <property type="molecule type" value="Genomic_DNA"/>
</dbReference>
<accession>A0A0D0AZ65</accession>
<feature type="region of interest" description="Disordered" evidence="1">
    <location>
        <begin position="251"/>
        <end position="280"/>
    </location>
</feature>
<evidence type="ECO:0000256" key="1">
    <source>
        <dbReference type="SAM" id="MobiDB-lite"/>
    </source>
</evidence>
<feature type="compositionally biased region" description="Basic and acidic residues" evidence="1">
    <location>
        <begin position="251"/>
        <end position="270"/>
    </location>
</feature>
<gene>
    <name evidence="2" type="ORF">GYMLUDRAFT_62282</name>
</gene>
<dbReference type="AlphaFoldDB" id="A0A0D0AZ65"/>
<proteinExistence type="predicted"/>
<dbReference type="HOGENOM" id="CLU_842132_0_0_1"/>
<evidence type="ECO:0000313" key="3">
    <source>
        <dbReference type="Proteomes" id="UP000053593"/>
    </source>
</evidence>
<name>A0A0D0AZ65_9AGAR</name>
<dbReference type="Proteomes" id="UP000053593">
    <property type="component" value="Unassembled WGS sequence"/>
</dbReference>
<evidence type="ECO:0008006" key="4">
    <source>
        <dbReference type="Google" id="ProtNLM"/>
    </source>
</evidence>